<keyword evidence="10" id="KW-1185">Reference proteome</keyword>
<accession>A0ABQ4BZV9</accession>
<reference evidence="9 10" key="1">
    <citation type="submission" date="2021-01" db="EMBL/GenBank/DDBJ databases">
        <title>Whole genome shotgun sequence of Asanoa iriomotensis NBRC 100142.</title>
        <authorList>
            <person name="Komaki H."/>
            <person name="Tamura T."/>
        </authorList>
    </citation>
    <scope>NUCLEOTIDE SEQUENCE [LARGE SCALE GENOMIC DNA]</scope>
    <source>
        <strain evidence="9 10">NBRC 100142</strain>
    </source>
</reference>
<feature type="transmembrane region" description="Helical" evidence="7">
    <location>
        <begin position="203"/>
        <end position="236"/>
    </location>
</feature>
<keyword evidence="4 7" id="KW-0812">Transmembrane</keyword>
<feature type="domain" description="ABC transmembrane type-1" evidence="8">
    <location>
        <begin position="90"/>
        <end position="279"/>
    </location>
</feature>
<protein>
    <submittedName>
        <fullName evidence="9">Peptide ABC transporter permease</fullName>
    </submittedName>
</protein>
<evidence type="ECO:0000256" key="2">
    <source>
        <dbReference type="ARBA" id="ARBA00022448"/>
    </source>
</evidence>
<sequence>MTGAITDLAETPPVVRRRWWGFLRWWPAAVVGLYVLVALVGPLLVDYDPVATGLTDRLLPPGATTHDGGVALLGTDPLGRDIFGQVVYGARTSVTIGALTVALSALVGVTVGVVAGYFGRAVDATLSRSVDILLAFPGIVLAIIVAGLFDRSITVVVIALALTGWIPFARMTRAMALTVRDREWVAAARVMGVPRRTIVTRHVLPFVLGPVVALAATDFGLVVLAEAGLSFLGIGLPPTSVSWGQTIATGKEYLSTAWWISAFPGLVLALLVVHVGLLGDQFNSYFHRTGRRGARSTSRRGSTGRGVEGSP</sequence>
<dbReference type="InterPro" id="IPR050366">
    <property type="entry name" value="BP-dependent_transpt_permease"/>
</dbReference>
<keyword evidence="6 7" id="KW-0472">Membrane</keyword>
<evidence type="ECO:0000313" key="10">
    <source>
        <dbReference type="Proteomes" id="UP000624325"/>
    </source>
</evidence>
<comment type="similarity">
    <text evidence="7">Belongs to the binding-protein-dependent transport system permease family.</text>
</comment>
<feature type="transmembrane region" description="Helical" evidence="7">
    <location>
        <begin position="130"/>
        <end position="149"/>
    </location>
</feature>
<evidence type="ECO:0000256" key="3">
    <source>
        <dbReference type="ARBA" id="ARBA00022475"/>
    </source>
</evidence>
<dbReference type="InterPro" id="IPR000515">
    <property type="entry name" value="MetI-like"/>
</dbReference>
<feature type="transmembrane region" description="Helical" evidence="7">
    <location>
        <begin position="155"/>
        <end position="172"/>
    </location>
</feature>
<dbReference type="PANTHER" id="PTHR43386">
    <property type="entry name" value="OLIGOPEPTIDE TRANSPORT SYSTEM PERMEASE PROTEIN APPC"/>
    <property type="match status" value="1"/>
</dbReference>
<dbReference type="Gene3D" id="1.10.3720.10">
    <property type="entry name" value="MetI-like"/>
    <property type="match status" value="1"/>
</dbReference>
<keyword evidence="5 7" id="KW-1133">Transmembrane helix</keyword>
<name>A0ABQ4BZV9_9ACTN</name>
<evidence type="ECO:0000313" key="9">
    <source>
        <dbReference type="EMBL" id="GIF56049.1"/>
    </source>
</evidence>
<feature type="transmembrane region" description="Helical" evidence="7">
    <location>
        <begin position="96"/>
        <end position="118"/>
    </location>
</feature>
<evidence type="ECO:0000256" key="6">
    <source>
        <dbReference type="ARBA" id="ARBA00023136"/>
    </source>
</evidence>
<feature type="transmembrane region" description="Helical" evidence="7">
    <location>
        <begin position="256"/>
        <end position="278"/>
    </location>
</feature>
<dbReference type="EMBL" id="BONC01000011">
    <property type="protein sequence ID" value="GIF56049.1"/>
    <property type="molecule type" value="Genomic_DNA"/>
</dbReference>
<proteinExistence type="inferred from homology"/>
<dbReference type="InterPro" id="IPR035906">
    <property type="entry name" value="MetI-like_sf"/>
</dbReference>
<keyword evidence="3" id="KW-1003">Cell membrane</keyword>
<dbReference type="RefSeq" id="WP_203701841.1">
    <property type="nucleotide sequence ID" value="NZ_BAAALU010000008.1"/>
</dbReference>
<evidence type="ECO:0000256" key="5">
    <source>
        <dbReference type="ARBA" id="ARBA00022989"/>
    </source>
</evidence>
<dbReference type="CDD" id="cd06261">
    <property type="entry name" value="TM_PBP2"/>
    <property type="match status" value="1"/>
</dbReference>
<evidence type="ECO:0000256" key="4">
    <source>
        <dbReference type="ARBA" id="ARBA00022692"/>
    </source>
</evidence>
<evidence type="ECO:0000256" key="7">
    <source>
        <dbReference type="RuleBase" id="RU363032"/>
    </source>
</evidence>
<dbReference type="PANTHER" id="PTHR43386:SF26">
    <property type="entry name" value="ABC TRANSPORTER PERMEASE PROTEIN"/>
    <property type="match status" value="1"/>
</dbReference>
<dbReference type="PROSITE" id="PS50928">
    <property type="entry name" value="ABC_TM1"/>
    <property type="match status" value="1"/>
</dbReference>
<gene>
    <name evidence="9" type="ORF">Air01nite_21440</name>
</gene>
<keyword evidence="2 7" id="KW-0813">Transport</keyword>
<organism evidence="9 10">
    <name type="scientific">Asanoa iriomotensis</name>
    <dbReference type="NCBI Taxonomy" id="234613"/>
    <lineage>
        <taxon>Bacteria</taxon>
        <taxon>Bacillati</taxon>
        <taxon>Actinomycetota</taxon>
        <taxon>Actinomycetes</taxon>
        <taxon>Micromonosporales</taxon>
        <taxon>Micromonosporaceae</taxon>
        <taxon>Asanoa</taxon>
    </lineage>
</organism>
<comment type="caution">
    <text evidence="9">The sequence shown here is derived from an EMBL/GenBank/DDBJ whole genome shotgun (WGS) entry which is preliminary data.</text>
</comment>
<comment type="subcellular location">
    <subcellularLocation>
        <location evidence="1 7">Cell membrane</location>
        <topology evidence="1 7">Multi-pass membrane protein</topology>
    </subcellularLocation>
</comment>
<evidence type="ECO:0000256" key="1">
    <source>
        <dbReference type="ARBA" id="ARBA00004651"/>
    </source>
</evidence>
<feature type="transmembrane region" description="Helical" evidence="7">
    <location>
        <begin position="25"/>
        <end position="45"/>
    </location>
</feature>
<dbReference type="Proteomes" id="UP000624325">
    <property type="component" value="Unassembled WGS sequence"/>
</dbReference>
<evidence type="ECO:0000259" key="8">
    <source>
        <dbReference type="PROSITE" id="PS50928"/>
    </source>
</evidence>
<dbReference type="Pfam" id="PF00528">
    <property type="entry name" value="BPD_transp_1"/>
    <property type="match status" value="1"/>
</dbReference>
<dbReference type="SUPFAM" id="SSF161098">
    <property type="entry name" value="MetI-like"/>
    <property type="match status" value="1"/>
</dbReference>